<dbReference type="EMBL" id="MU275971">
    <property type="protein sequence ID" value="KAI0044796.1"/>
    <property type="molecule type" value="Genomic_DNA"/>
</dbReference>
<reference evidence="1" key="1">
    <citation type="submission" date="2021-02" db="EMBL/GenBank/DDBJ databases">
        <authorList>
            <consortium name="DOE Joint Genome Institute"/>
            <person name="Ahrendt S."/>
            <person name="Looney B.P."/>
            <person name="Miyauchi S."/>
            <person name="Morin E."/>
            <person name="Drula E."/>
            <person name="Courty P.E."/>
            <person name="Chicoki N."/>
            <person name="Fauchery L."/>
            <person name="Kohler A."/>
            <person name="Kuo A."/>
            <person name="Labutti K."/>
            <person name="Pangilinan J."/>
            <person name="Lipzen A."/>
            <person name="Riley R."/>
            <person name="Andreopoulos W."/>
            <person name="He G."/>
            <person name="Johnson J."/>
            <person name="Barry K.W."/>
            <person name="Grigoriev I.V."/>
            <person name="Nagy L."/>
            <person name="Hibbett D."/>
            <person name="Henrissat B."/>
            <person name="Matheny P.B."/>
            <person name="Labbe J."/>
            <person name="Martin F."/>
        </authorList>
    </citation>
    <scope>NUCLEOTIDE SEQUENCE</scope>
    <source>
        <strain evidence="1">FP105234-sp</strain>
    </source>
</reference>
<comment type="caution">
    <text evidence="1">The sequence shown here is derived from an EMBL/GenBank/DDBJ whole genome shotgun (WGS) entry which is preliminary data.</text>
</comment>
<evidence type="ECO:0000313" key="2">
    <source>
        <dbReference type="Proteomes" id="UP000814033"/>
    </source>
</evidence>
<gene>
    <name evidence="1" type="ORF">FA95DRAFT_1561842</name>
</gene>
<evidence type="ECO:0000313" key="1">
    <source>
        <dbReference type="EMBL" id="KAI0044796.1"/>
    </source>
</evidence>
<protein>
    <submittedName>
        <fullName evidence="1">MFS general substrate transporter</fullName>
    </submittedName>
</protein>
<reference evidence="1" key="2">
    <citation type="journal article" date="2022" name="New Phytol.">
        <title>Evolutionary transition to the ectomycorrhizal habit in the genomes of a hyperdiverse lineage of mushroom-forming fungi.</title>
        <authorList>
            <person name="Looney B."/>
            <person name="Miyauchi S."/>
            <person name="Morin E."/>
            <person name="Drula E."/>
            <person name="Courty P.E."/>
            <person name="Kohler A."/>
            <person name="Kuo A."/>
            <person name="LaButti K."/>
            <person name="Pangilinan J."/>
            <person name="Lipzen A."/>
            <person name="Riley R."/>
            <person name="Andreopoulos W."/>
            <person name="He G."/>
            <person name="Johnson J."/>
            <person name="Nolan M."/>
            <person name="Tritt A."/>
            <person name="Barry K.W."/>
            <person name="Grigoriev I.V."/>
            <person name="Nagy L.G."/>
            <person name="Hibbett D."/>
            <person name="Henrissat B."/>
            <person name="Matheny P.B."/>
            <person name="Labbe J."/>
            <person name="Martin F.M."/>
        </authorList>
    </citation>
    <scope>NUCLEOTIDE SEQUENCE</scope>
    <source>
        <strain evidence="1">FP105234-sp</strain>
    </source>
</reference>
<organism evidence="1 2">
    <name type="scientific">Auriscalpium vulgare</name>
    <dbReference type="NCBI Taxonomy" id="40419"/>
    <lineage>
        <taxon>Eukaryota</taxon>
        <taxon>Fungi</taxon>
        <taxon>Dikarya</taxon>
        <taxon>Basidiomycota</taxon>
        <taxon>Agaricomycotina</taxon>
        <taxon>Agaricomycetes</taxon>
        <taxon>Russulales</taxon>
        <taxon>Auriscalpiaceae</taxon>
        <taxon>Auriscalpium</taxon>
    </lineage>
</organism>
<name>A0ACB8RM55_9AGAM</name>
<proteinExistence type="predicted"/>
<keyword evidence="2" id="KW-1185">Reference proteome</keyword>
<dbReference type="Proteomes" id="UP000814033">
    <property type="component" value="Unassembled WGS sequence"/>
</dbReference>
<accession>A0ACB8RM55</accession>
<sequence>MPEEDTPLLRNPSNDAQSVHADRAERGRDVSESGDDPTKSFKVLALTILPMAIGVFLSSMDSTIVVSSYASIGSELNQLQNTSWISTGYMLTLASFQPLYGKLSDIFGRKPCLLFAYVIFGLGCLSCGLARSMNELIFARAIAGVGGGGMSTIVSIVMSDIIPLRSRGTWQGLINIVWASGSATGAPLGGLLSDSIGWRWAFLLQVPLTAIAFVAVASALQVPKPESADLRSRLRRVDFGGAFCLVFTVLTLLVGLDRGGNISWNDVMTQSALAAFGVFFVAFIVVETRLAREPFAPTRIVANSNLLASYLCNFFGIASAIATVFYVSLYLQAVRNGSAAYAGMALMPSIVSGTLGSLTGGLIMQATGKYHLLTIINYVIMLSGSTLIIFSTGLFFHSFVGLEIGLFLLAYGNGTTITSTLIALIAHAGAADQAIATAVSYLFRSLGSVLGLSISSTLFQHTLRQHLRRRLPAVGGDADEIMRRVRQSLTYIEELSPAARSIVQSSYEQALRVSFFFGAALAACALFSSFFIKEKPLVRPGRD</sequence>